<keyword evidence="4" id="KW-0255">Endonuclease</keyword>
<dbReference type="SUPFAM" id="SSF56672">
    <property type="entry name" value="DNA/RNA polymerases"/>
    <property type="match status" value="1"/>
</dbReference>
<keyword evidence="6" id="KW-0695">RNA-directed DNA polymerase</keyword>
<evidence type="ECO:0000259" key="7">
    <source>
        <dbReference type="Pfam" id="PF17917"/>
    </source>
</evidence>
<dbReference type="Pfam" id="PF17917">
    <property type="entry name" value="RT_RNaseH"/>
    <property type="match status" value="1"/>
</dbReference>
<reference evidence="8" key="1">
    <citation type="journal article" date="2023" name="Science">
        <title>Genome structures resolve the early diversification of teleost fishes.</title>
        <authorList>
            <person name="Parey E."/>
            <person name="Louis A."/>
            <person name="Montfort J."/>
            <person name="Bouchez O."/>
            <person name="Roques C."/>
            <person name="Iampietro C."/>
            <person name="Lluch J."/>
            <person name="Castinel A."/>
            <person name="Donnadieu C."/>
            <person name="Desvignes T."/>
            <person name="Floi Bucao C."/>
            <person name="Jouanno E."/>
            <person name="Wen M."/>
            <person name="Mejri S."/>
            <person name="Dirks R."/>
            <person name="Jansen H."/>
            <person name="Henkel C."/>
            <person name="Chen W.J."/>
            <person name="Zahm M."/>
            <person name="Cabau C."/>
            <person name="Klopp C."/>
            <person name="Thompson A.W."/>
            <person name="Robinson-Rechavi M."/>
            <person name="Braasch I."/>
            <person name="Lecointre G."/>
            <person name="Bobe J."/>
            <person name="Postlethwait J.H."/>
            <person name="Berthelot C."/>
            <person name="Roest Crollius H."/>
            <person name="Guiguen Y."/>
        </authorList>
    </citation>
    <scope>NUCLEOTIDE SEQUENCE</scope>
    <source>
        <strain evidence="8">NC1722</strain>
    </source>
</reference>
<evidence type="ECO:0000313" key="8">
    <source>
        <dbReference type="EMBL" id="KAJ8362552.1"/>
    </source>
</evidence>
<evidence type="ECO:0000256" key="5">
    <source>
        <dbReference type="ARBA" id="ARBA00022801"/>
    </source>
</evidence>
<keyword evidence="3" id="KW-0540">Nuclease</keyword>
<accession>A0AAD7VZ07</accession>
<dbReference type="FunFam" id="3.10.20.370:FF:000001">
    <property type="entry name" value="Retrovirus-related Pol polyprotein from transposon 17.6-like protein"/>
    <property type="match status" value="1"/>
</dbReference>
<dbReference type="Proteomes" id="UP001221898">
    <property type="component" value="Unassembled WGS sequence"/>
</dbReference>
<dbReference type="PANTHER" id="PTHR37984:SF5">
    <property type="entry name" value="PROTEIN NYNRIN-LIKE"/>
    <property type="match status" value="1"/>
</dbReference>
<keyword evidence="2" id="KW-0548">Nucleotidyltransferase</keyword>
<evidence type="ECO:0000256" key="4">
    <source>
        <dbReference type="ARBA" id="ARBA00022759"/>
    </source>
</evidence>
<evidence type="ECO:0000256" key="1">
    <source>
        <dbReference type="ARBA" id="ARBA00022679"/>
    </source>
</evidence>
<name>A0AAD7VZ07_9TELE</name>
<dbReference type="Gene3D" id="3.10.20.370">
    <property type="match status" value="1"/>
</dbReference>
<feature type="domain" description="Reverse transcriptase RNase H-like" evidence="7">
    <location>
        <begin position="11"/>
        <end position="113"/>
    </location>
</feature>
<gene>
    <name evidence="8" type="ORF">AAFF_G00369560</name>
</gene>
<evidence type="ECO:0000313" key="9">
    <source>
        <dbReference type="Proteomes" id="UP001221898"/>
    </source>
</evidence>
<protein>
    <recommendedName>
        <fullName evidence="7">Reverse transcriptase RNase H-like domain-containing protein</fullName>
    </recommendedName>
</protein>
<evidence type="ECO:0000256" key="2">
    <source>
        <dbReference type="ARBA" id="ARBA00022695"/>
    </source>
</evidence>
<dbReference type="InterPro" id="IPR041373">
    <property type="entry name" value="RT_RNaseH"/>
</dbReference>
<dbReference type="CDD" id="cd09274">
    <property type="entry name" value="RNase_HI_RT_Ty3"/>
    <property type="match status" value="1"/>
</dbReference>
<dbReference type="EMBL" id="JAINUG010000640">
    <property type="protein sequence ID" value="KAJ8362552.1"/>
    <property type="molecule type" value="Genomic_DNA"/>
</dbReference>
<dbReference type="AlphaFoldDB" id="A0AAD7VZ07"/>
<dbReference type="GO" id="GO:0003964">
    <property type="term" value="F:RNA-directed DNA polymerase activity"/>
    <property type="evidence" value="ECO:0007669"/>
    <property type="project" value="UniProtKB-KW"/>
</dbReference>
<evidence type="ECO:0000256" key="3">
    <source>
        <dbReference type="ARBA" id="ARBA00022722"/>
    </source>
</evidence>
<keyword evidence="5" id="KW-0378">Hydrolase</keyword>
<organism evidence="8 9">
    <name type="scientific">Aldrovandia affinis</name>
    <dbReference type="NCBI Taxonomy" id="143900"/>
    <lineage>
        <taxon>Eukaryota</taxon>
        <taxon>Metazoa</taxon>
        <taxon>Chordata</taxon>
        <taxon>Craniata</taxon>
        <taxon>Vertebrata</taxon>
        <taxon>Euteleostomi</taxon>
        <taxon>Actinopterygii</taxon>
        <taxon>Neopterygii</taxon>
        <taxon>Teleostei</taxon>
        <taxon>Notacanthiformes</taxon>
        <taxon>Halosauridae</taxon>
        <taxon>Aldrovandia</taxon>
    </lineage>
</organism>
<dbReference type="PANTHER" id="PTHR37984">
    <property type="entry name" value="PROTEIN CBG26694"/>
    <property type="match status" value="1"/>
</dbReference>
<sequence length="174" mass="19906">MTSPTLMYYDVYKPMAVSADVSSYGIGSVLMQLWRPVAYCSQCLSDAENRYTQIEKECLASVWACERFEKYLYGLEGFKLISDHKPLVPLMNSKDLDNIPIRCQRLLMRLMRFNPMAECALGKTLVIADMLSRSPSRDTQNNKGMHTDMEFYVAYIIDSMPSMEQKLAASELPQ</sequence>
<dbReference type="GO" id="GO:0004519">
    <property type="term" value="F:endonuclease activity"/>
    <property type="evidence" value="ECO:0007669"/>
    <property type="project" value="UniProtKB-KW"/>
</dbReference>
<evidence type="ECO:0000256" key="6">
    <source>
        <dbReference type="ARBA" id="ARBA00022918"/>
    </source>
</evidence>
<keyword evidence="9" id="KW-1185">Reference proteome</keyword>
<dbReference type="GO" id="GO:0016787">
    <property type="term" value="F:hydrolase activity"/>
    <property type="evidence" value="ECO:0007669"/>
    <property type="project" value="UniProtKB-KW"/>
</dbReference>
<proteinExistence type="predicted"/>
<keyword evidence="1" id="KW-0808">Transferase</keyword>
<dbReference type="InterPro" id="IPR043502">
    <property type="entry name" value="DNA/RNA_pol_sf"/>
</dbReference>
<comment type="caution">
    <text evidence="8">The sequence shown here is derived from an EMBL/GenBank/DDBJ whole genome shotgun (WGS) entry which is preliminary data.</text>
</comment>
<dbReference type="InterPro" id="IPR050951">
    <property type="entry name" value="Retrovirus_Pol_polyprotein"/>
</dbReference>